<dbReference type="RefSeq" id="WP_012862112.1">
    <property type="nucleotide sequence ID" value="NC_013517.1"/>
</dbReference>
<organism evidence="1 2">
    <name type="scientific">Sebaldella termitidis (strain ATCC 33386 / NCTC 11300)</name>
    <dbReference type="NCBI Taxonomy" id="526218"/>
    <lineage>
        <taxon>Bacteria</taxon>
        <taxon>Fusobacteriati</taxon>
        <taxon>Fusobacteriota</taxon>
        <taxon>Fusobacteriia</taxon>
        <taxon>Fusobacteriales</taxon>
        <taxon>Leptotrichiaceae</taxon>
        <taxon>Sebaldella</taxon>
    </lineage>
</organism>
<proteinExistence type="predicted"/>
<accession>D1AME4</accession>
<gene>
    <name evidence="1" type="ordered locus">Sterm_2673</name>
</gene>
<reference evidence="1 2" key="2">
    <citation type="journal article" date="2010" name="Stand. Genomic Sci.">
        <title>Complete genome sequence of Sebaldella termitidis type strain (NCTC 11300).</title>
        <authorList>
            <person name="Harmon-Smith M."/>
            <person name="Celia L."/>
            <person name="Chertkov O."/>
            <person name="Lapidus A."/>
            <person name="Copeland A."/>
            <person name="Glavina Del Rio T."/>
            <person name="Nolan M."/>
            <person name="Lucas S."/>
            <person name="Tice H."/>
            <person name="Cheng J.F."/>
            <person name="Han C."/>
            <person name="Detter J.C."/>
            <person name="Bruce D."/>
            <person name="Goodwin L."/>
            <person name="Pitluck S."/>
            <person name="Pati A."/>
            <person name="Liolios K."/>
            <person name="Ivanova N."/>
            <person name="Mavromatis K."/>
            <person name="Mikhailova N."/>
            <person name="Chen A."/>
            <person name="Palaniappan K."/>
            <person name="Land M."/>
            <person name="Hauser L."/>
            <person name="Chang Y.J."/>
            <person name="Jeffries C.D."/>
            <person name="Brettin T."/>
            <person name="Goker M."/>
            <person name="Beck B."/>
            <person name="Bristow J."/>
            <person name="Eisen J.A."/>
            <person name="Markowitz V."/>
            <person name="Hugenholtz P."/>
            <person name="Kyrpides N.C."/>
            <person name="Klenk H.P."/>
            <person name="Chen F."/>
        </authorList>
    </citation>
    <scope>NUCLEOTIDE SEQUENCE [LARGE SCALE GENOMIC DNA]</scope>
    <source>
        <strain evidence="2">ATCC 33386 / NCTC 11300</strain>
    </source>
</reference>
<sequence length="81" mass="9857">MEYTSNSKTLLGKLKEGNPLALRRMYAQYRQNIYFPEIDIYKSLYKSDVEILFIYLRKGFYESEIIEALNEYNDFIKQLRR</sequence>
<protein>
    <submittedName>
        <fullName evidence="1">Uncharacterized protein</fullName>
    </submittedName>
</protein>
<dbReference type="KEGG" id="str:Sterm_2673"/>
<evidence type="ECO:0000313" key="1">
    <source>
        <dbReference type="EMBL" id="ACZ09518.1"/>
    </source>
</evidence>
<keyword evidence="2" id="KW-1185">Reference proteome</keyword>
<reference evidence="2" key="1">
    <citation type="submission" date="2009-09" db="EMBL/GenBank/DDBJ databases">
        <title>The complete chromosome of Sebaldella termitidis ATCC 33386.</title>
        <authorList>
            <consortium name="US DOE Joint Genome Institute (JGI-PGF)"/>
            <person name="Lucas S."/>
            <person name="Copeland A."/>
            <person name="Lapidus A."/>
            <person name="Glavina del Rio T."/>
            <person name="Dalin E."/>
            <person name="Tice H."/>
            <person name="Bruce D."/>
            <person name="Goodwin L."/>
            <person name="Pitluck S."/>
            <person name="Kyrpides N."/>
            <person name="Mavromatis K."/>
            <person name="Ivanova N."/>
            <person name="Mikhailova N."/>
            <person name="Sims D."/>
            <person name="Meincke L."/>
            <person name="Brettin T."/>
            <person name="Detter J.C."/>
            <person name="Han C."/>
            <person name="Larimer F."/>
            <person name="Land M."/>
            <person name="Hauser L."/>
            <person name="Markowitz V."/>
            <person name="Cheng J.F."/>
            <person name="Hugenholtz P."/>
            <person name="Woyke T."/>
            <person name="Wu D."/>
            <person name="Eisen J.A."/>
        </authorList>
    </citation>
    <scope>NUCLEOTIDE SEQUENCE [LARGE SCALE GENOMIC DNA]</scope>
    <source>
        <strain evidence="2">ATCC 33386 / NCTC 11300</strain>
    </source>
</reference>
<dbReference type="HOGENOM" id="CLU_2571891_0_0_0"/>
<dbReference type="Proteomes" id="UP000000845">
    <property type="component" value="Chromosome"/>
</dbReference>
<evidence type="ECO:0000313" key="2">
    <source>
        <dbReference type="Proteomes" id="UP000000845"/>
    </source>
</evidence>
<dbReference type="EMBL" id="CP001739">
    <property type="protein sequence ID" value="ACZ09518.1"/>
    <property type="molecule type" value="Genomic_DNA"/>
</dbReference>
<dbReference type="AlphaFoldDB" id="D1AME4"/>
<name>D1AME4_SEBTE</name>